<organism evidence="5 6">
    <name type="scientific">Bullifex porci</name>
    <dbReference type="NCBI Taxonomy" id="2606638"/>
    <lineage>
        <taxon>Bacteria</taxon>
        <taxon>Pseudomonadati</taxon>
        <taxon>Spirochaetota</taxon>
        <taxon>Spirochaetia</taxon>
        <taxon>Spirochaetales</taxon>
        <taxon>Spirochaetaceae</taxon>
        <taxon>Bullifex</taxon>
    </lineage>
</organism>
<dbReference type="Gene3D" id="2.60.120.280">
    <property type="entry name" value="Regulatory protein AraC"/>
    <property type="match status" value="1"/>
</dbReference>
<dbReference type="SUPFAM" id="SSF51215">
    <property type="entry name" value="Regulatory protein AraC"/>
    <property type="match status" value="1"/>
</dbReference>
<dbReference type="GO" id="GO:0003700">
    <property type="term" value="F:DNA-binding transcription factor activity"/>
    <property type="evidence" value="ECO:0007669"/>
    <property type="project" value="InterPro"/>
</dbReference>
<dbReference type="AlphaFoldDB" id="A0A7X2TQD2"/>
<dbReference type="RefSeq" id="WP_154425339.1">
    <property type="nucleotide sequence ID" value="NZ_VUNN01000010.1"/>
</dbReference>
<dbReference type="Pfam" id="PF12833">
    <property type="entry name" value="HTH_18"/>
    <property type="match status" value="1"/>
</dbReference>
<name>A0A7X2TQD2_9SPIO</name>
<dbReference type="InterPro" id="IPR018062">
    <property type="entry name" value="HTH_AraC-typ_CS"/>
</dbReference>
<reference evidence="5 6" key="1">
    <citation type="submission" date="2019-08" db="EMBL/GenBank/DDBJ databases">
        <title>In-depth cultivation of the pig gut microbiome towards novel bacterial diversity and tailored functional studies.</title>
        <authorList>
            <person name="Wylensek D."/>
            <person name="Hitch T.C.A."/>
            <person name="Clavel T."/>
        </authorList>
    </citation>
    <scope>NUCLEOTIDE SEQUENCE [LARGE SCALE GENOMIC DNA]</scope>
    <source>
        <strain evidence="5 6">NM-380-WT-3C1</strain>
    </source>
</reference>
<dbReference type="InterPro" id="IPR009057">
    <property type="entry name" value="Homeodomain-like_sf"/>
</dbReference>
<proteinExistence type="predicted"/>
<keyword evidence="1" id="KW-0805">Transcription regulation</keyword>
<dbReference type="InterPro" id="IPR018060">
    <property type="entry name" value="HTH_AraC"/>
</dbReference>
<dbReference type="GO" id="GO:0043565">
    <property type="term" value="F:sequence-specific DNA binding"/>
    <property type="evidence" value="ECO:0007669"/>
    <property type="project" value="InterPro"/>
</dbReference>
<evidence type="ECO:0000256" key="1">
    <source>
        <dbReference type="ARBA" id="ARBA00023015"/>
    </source>
</evidence>
<keyword evidence="6" id="KW-1185">Reference proteome</keyword>
<dbReference type="CDD" id="cd02208">
    <property type="entry name" value="cupin_RmlC-like"/>
    <property type="match status" value="1"/>
</dbReference>
<dbReference type="PRINTS" id="PR00032">
    <property type="entry name" value="HTHARAC"/>
</dbReference>
<dbReference type="Proteomes" id="UP000460549">
    <property type="component" value="Unassembled WGS sequence"/>
</dbReference>
<dbReference type="PROSITE" id="PS01124">
    <property type="entry name" value="HTH_ARAC_FAMILY_2"/>
    <property type="match status" value="1"/>
</dbReference>
<dbReference type="EMBL" id="VUNN01000010">
    <property type="protein sequence ID" value="MSU06366.1"/>
    <property type="molecule type" value="Genomic_DNA"/>
</dbReference>
<sequence>MRFTRETVHEPQNGRDNRHMSSKVIEAIPFYDARIKQGGYGFLSDDFWLWRTPQRGFSAFVFTLSGSGVIILDDGTEVNVKQGDVFISSPQGQGHYEYTPKGETWEMLWVTVWGDSPMFIPPFSDYEIRKFDNIEELRVNIQGIFREELYQDHRSEAAMEKYEQLFLISMDRALGFNESKALNRHRQELSQLWVRVSRTLSDVWTLDRLCSETGYSKSHLSRICLELYNKTPGAMITEMKMQQAKVMLINSVQSVDRIASLLGYSRLSAFSYAFKEYFGMSPREYRDTYTKLKV</sequence>
<dbReference type="PANTHER" id="PTHR43280">
    <property type="entry name" value="ARAC-FAMILY TRANSCRIPTIONAL REGULATOR"/>
    <property type="match status" value="1"/>
</dbReference>
<evidence type="ECO:0000256" key="2">
    <source>
        <dbReference type="ARBA" id="ARBA00023125"/>
    </source>
</evidence>
<dbReference type="SUPFAM" id="SSF46689">
    <property type="entry name" value="Homeodomain-like"/>
    <property type="match status" value="1"/>
</dbReference>
<protein>
    <submittedName>
        <fullName evidence="5">Helix-turn-helix transcriptional regulator</fullName>
    </submittedName>
</protein>
<keyword evidence="3" id="KW-0804">Transcription</keyword>
<gene>
    <name evidence="5" type="ORF">FYJ80_06175</name>
</gene>
<evidence type="ECO:0000313" key="6">
    <source>
        <dbReference type="Proteomes" id="UP000460549"/>
    </source>
</evidence>
<accession>A0A7X2TQD2</accession>
<keyword evidence="2" id="KW-0238">DNA-binding</keyword>
<evidence type="ECO:0000256" key="3">
    <source>
        <dbReference type="ARBA" id="ARBA00023163"/>
    </source>
</evidence>
<dbReference type="Gene3D" id="1.10.10.60">
    <property type="entry name" value="Homeodomain-like"/>
    <property type="match status" value="1"/>
</dbReference>
<dbReference type="PANTHER" id="PTHR43280:SF28">
    <property type="entry name" value="HTH-TYPE TRANSCRIPTIONAL ACTIVATOR RHAS"/>
    <property type="match status" value="1"/>
</dbReference>
<evidence type="ECO:0000259" key="4">
    <source>
        <dbReference type="PROSITE" id="PS01124"/>
    </source>
</evidence>
<dbReference type="SMART" id="SM00342">
    <property type="entry name" value="HTH_ARAC"/>
    <property type="match status" value="1"/>
</dbReference>
<evidence type="ECO:0000313" key="5">
    <source>
        <dbReference type="EMBL" id="MSU06366.1"/>
    </source>
</evidence>
<feature type="domain" description="HTH araC/xylS-type" evidence="4">
    <location>
        <begin position="190"/>
        <end position="288"/>
    </location>
</feature>
<comment type="caution">
    <text evidence="5">The sequence shown here is derived from an EMBL/GenBank/DDBJ whole genome shotgun (WGS) entry which is preliminary data.</text>
</comment>
<dbReference type="PROSITE" id="PS00041">
    <property type="entry name" value="HTH_ARAC_FAMILY_1"/>
    <property type="match status" value="1"/>
</dbReference>
<dbReference type="InterPro" id="IPR020449">
    <property type="entry name" value="Tscrpt_reg_AraC-type_HTH"/>
</dbReference>
<dbReference type="InterPro" id="IPR037923">
    <property type="entry name" value="HTH-like"/>
</dbReference>